<organism evidence="1 2">
    <name type="scientific">Prunus avium</name>
    <name type="common">Cherry</name>
    <name type="synonym">Cerasus avium</name>
    <dbReference type="NCBI Taxonomy" id="42229"/>
    <lineage>
        <taxon>Eukaryota</taxon>
        <taxon>Viridiplantae</taxon>
        <taxon>Streptophyta</taxon>
        <taxon>Embryophyta</taxon>
        <taxon>Tracheophyta</taxon>
        <taxon>Spermatophyta</taxon>
        <taxon>Magnoliopsida</taxon>
        <taxon>eudicotyledons</taxon>
        <taxon>Gunneridae</taxon>
        <taxon>Pentapetalae</taxon>
        <taxon>rosids</taxon>
        <taxon>fabids</taxon>
        <taxon>Rosales</taxon>
        <taxon>Rosaceae</taxon>
        <taxon>Amygdaloideae</taxon>
        <taxon>Amygdaleae</taxon>
        <taxon>Prunus</taxon>
    </lineage>
</organism>
<dbReference type="SUPFAM" id="SSF55008">
    <property type="entry name" value="HMA, heavy metal-associated domain"/>
    <property type="match status" value="1"/>
</dbReference>
<evidence type="ECO:0000313" key="1">
    <source>
        <dbReference type="Proteomes" id="UP000515124"/>
    </source>
</evidence>
<dbReference type="Proteomes" id="UP000515124">
    <property type="component" value="Unplaced"/>
</dbReference>
<dbReference type="RefSeq" id="XP_021803885.1">
    <property type="nucleotide sequence ID" value="XM_021948193.1"/>
</dbReference>
<feature type="non-terminal residue" evidence="2">
    <location>
        <position position="104"/>
    </location>
</feature>
<name>A0A6P5RG67_PRUAV</name>
<dbReference type="KEGG" id="pavi:110748167"/>
<dbReference type="GeneID" id="110748167"/>
<evidence type="ECO:0000313" key="2">
    <source>
        <dbReference type="RefSeq" id="XP_021803885.1"/>
    </source>
</evidence>
<proteinExistence type="predicted"/>
<dbReference type="AlphaFoldDB" id="A0A6P5RG67"/>
<dbReference type="GO" id="GO:0046872">
    <property type="term" value="F:metal ion binding"/>
    <property type="evidence" value="ECO:0007669"/>
    <property type="project" value="InterPro"/>
</dbReference>
<sequence>MENRSTTEVALPLMENNRRFSPVTCVLKVHCPGCLDEVRETLDKMKGVDVVFSFSKYGSVEWEVKILGDIDPLTITNTILTKYKRTVTLSAYEDSRRPQKKPAG</sequence>
<dbReference type="InterPro" id="IPR036163">
    <property type="entry name" value="HMA_dom_sf"/>
</dbReference>
<reference evidence="2" key="1">
    <citation type="submission" date="2025-08" db="UniProtKB">
        <authorList>
            <consortium name="RefSeq"/>
        </authorList>
    </citation>
    <scope>IDENTIFICATION</scope>
</reference>
<protein>
    <submittedName>
        <fullName evidence="2">Uncharacterized protein LOC110748167</fullName>
    </submittedName>
</protein>
<keyword evidence="1" id="KW-1185">Reference proteome</keyword>
<gene>
    <name evidence="2" type="primary">LOC110748167</name>
</gene>
<accession>A0A6P5RG67</accession>